<dbReference type="InterPro" id="IPR016181">
    <property type="entry name" value="Acyl_CoA_acyltransferase"/>
</dbReference>
<keyword evidence="3" id="KW-1185">Reference proteome</keyword>
<evidence type="ECO:0000259" key="1">
    <source>
        <dbReference type="PROSITE" id="PS51186"/>
    </source>
</evidence>
<evidence type="ECO:0000313" key="2">
    <source>
        <dbReference type="EMBL" id="OON80614.1"/>
    </source>
</evidence>
<sequence length="159" mass="17557">MTPYRLADEADFVALFQTAAFGRWFGDGMRPEAEDRAVFGRIFSLVYAEERFPVWAVRRDGIYVGHAEIKPSPESWLDGHEIIYGLDPRHQRHGFGTEVAKALTEYGHGELGLSEVHATVHAENAASLALLRGLGYVDVKQITADDGHTTCLLTSVRGG</sequence>
<dbReference type="Proteomes" id="UP000190539">
    <property type="component" value="Unassembled WGS sequence"/>
</dbReference>
<dbReference type="InterPro" id="IPR000182">
    <property type="entry name" value="GNAT_dom"/>
</dbReference>
<comment type="caution">
    <text evidence="2">The sequence shown here is derived from an EMBL/GenBank/DDBJ whole genome shotgun (WGS) entry which is preliminary data.</text>
</comment>
<dbReference type="GO" id="GO:0016747">
    <property type="term" value="F:acyltransferase activity, transferring groups other than amino-acyl groups"/>
    <property type="evidence" value="ECO:0007669"/>
    <property type="project" value="InterPro"/>
</dbReference>
<dbReference type="PANTHER" id="PTHR43792">
    <property type="entry name" value="GNAT FAMILY, PUTATIVE (AFU_ORTHOLOGUE AFUA_3G00765)-RELATED-RELATED"/>
    <property type="match status" value="1"/>
</dbReference>
<organism evidence="2 3">
    <name type="scientific">Streptomyces tsukubensis</name>
    <dbReference type="NCBI Taxonomy" id="83656"/>
    <lineage>
        <taxon>Bacteria</taxon>
        <taxon>Bacillati</taxon>
        <taxon>Actinomycetota</taxon>
        <taxon>Actinomycetes</taxon>
        <taxon>Kitasatosporales</taxon>
        <taxon>Streptomycetaceae</taxon>
        <taxon>Streptomyces</taxon>
    </lineage>
</organism>
<accession>A0A1V4AA09</accession>
<dbReference type="InterPro" id="IPR051531">
    <property type="entry name" value="N-acetyltransferase"/>
</dbReference>
<dbReference type="AlphaFoldDB" id="A0A1V4AA09"/>
<dbReference type="Pfam" id="PF13302">
    <property type="entry name" value="Acetyltransf_3"/>
    <property type="match status" value="1"/>
</dbReference>
<reference evidence="2 3" key="1">
    <citation type="submission" date="2017-02" db="EMBL/GenBank/DDBJ databases">
        <title>Draft Genome Sequence of Streptomyces tsukubaensis F601, a Producer of the immunosuppressant tacrolimus FK506.</title>
        <authorList>
            <person name="Zong G."/>
            <person name="Zhong C."/>
            <person name="Fu J."/>
            <person name="Qin R."/>
            <person name="Cao G."/>
        </authorList>
    </citation>
    <scope>NUCLEOTIDE SEQUENCE [LARGE SCALE GENOMIC DNA]</scope>
    <source>
        <strain evidence="2 3">F601</strain>
    </source>
</reference>
<protein>
    <submittedName>
        <fullName evidence="2">GNAT family N-acetyltransferase</fullName>
    </submittedName>
</protein>
<keyword evidence="2" id="KW-0808">Transferase</keyword>
<dbReference type="SUPFAM" id="SSF55729">
    <property type="entry name" value="Acyl-CoA N-acyltransferases (Nat)"/>
    <property type="match status" value="1"/>
</dbReference>
<dbReference type="PANTHER" id="PTHR43792:SF1">
    <property type="entry name" value="N-ACETYLTRANSFERASE DOMAIN-CONTAINING PROTEIN"/>
    <property type="match status" value="1"/>
</dbReference>
<dbReference type="OrthoDB" id="3533156at2"/>
<feature type="domain" description="N-acetyltransferase" evidence="1">
    <location>
        <begin position="2"/>
        <end position="157"/>
    </location>
</feature>
<dbReference type="STRING" id="83656.B1H18_12105"/>
<gene>
    <name evidence="2" type="ORF">B1H18_12105</name>
</gene>
<dbReference type="EMBL" id="MVFC01000007">
    <property type="protein sequence ID" value="OON80614.1"/>
    <property type="molecule type" value="Genomic_DNA"/>
</dbReference>
<dbReference type="PROSITE" id="PS51186">
    <property type="entry name" value="GNAT"/>
    <property type="match status" value="1"/>
</dbReference>
<proteinExistence type="predicted"/>
<name>A0A1V4AA09_9ACTN</name>
<evidence type="ECO:0000313" key="3">
    <source>
        <dbReference type="Proteomes" id="UP000190539"/>
    </source>
</evidence>
<dbReference type="Gene3D" id="3.40.630.30">
    <property type="match status" value="1"/>
</dbReference>